<protein>
    <recommendedName>
        <fullName evidence="1">Tf2-1-like SH3-like domain-containing protein</fullName>
    </recommendedName>
</protein>
<gene>
    <name evidence="2" type="ORF">PHMEG_0007612</name>
</gene>
<reference evidence="3" key="1">
    <citation type="submission" date="2017-03" db="EMBL/GenBank/DDBJ databases">
        <title>Phytopthora megakarya and P. palmivora, two closely related causual agents of cacao black pod achieved similar genome size and gene model numbers by different mechanisms.</title>
        <authorList>
            <person name="Ali S."/>
            <person name="Shao J."/>
            <person name="Larry D.J."/>
            <person name="Kronmiller B."/>
            <person name="Shen D."/>
            <person name="Strem M.D."/>
            <person name="Melnick R.L."/>
            <person name="Guiltinan M.J."/>
            <person name="Tyler B.M."/>
            <person name="Meinhardt L.W."/>
            <person name="Bailey B.A."/>
        </authorList>
    </citation>
    <scope>NUCLEOTIDE SEQUENCE [LARGE SCALE GENOMIC DNA]</scope>
    <source>
        <strain evidence="3">zdho120</strain>
    </source>
</reference>
<dbReference type="PANTHER" id="PTHR35046:SF26">
    <property type="entry name" value="RNA-DIRECTED DNA POLYMERASE"/>
    <property type="match status" value="1"/>
</dbReference>
<dbReference type="EMBL" id="NBNE01000606">
    <property type="protein sequence ID" value="OWZ18318.1"/>
    <property type="molecule type" value="Genomic_DNA"/>
</dbReference>
<evidence type="ECO:0000313" key="2">
    <source>
        <dbReference type="EMBL" id="OWZ18318.1"/>
    </source>
</evidence>
<sequence length="237" mass="27219">MDFITQLPKTEAGYDSVMVAVEQLSKRAHFVVGYTTDTAEDVAVRYQKEIFRLHGLSDLVLSDRDSKFTSRFWSKLCGLLGYSRSSQQLFVPKEIESRNAQILENYYREFSNAASKDEHAFELGTDFAVGNEVLLAGDKLAPFHLGTTKRKLGARWIGPYSIAEKLGREYYRLALPPKLRLHPVFHTSLLNPYISFEHQRSRQRLFKVQLPDGGEGELVEDIFNHKKVGRRTLYEVK</sequence>
<dbReference type="STRING" id="4795.A0A225WM11"/>
<dbReference type="InterPro" id="IPR036397">
    <property type="entry name" value="RNaseH_sf"/>
</dbReference>
<evidence type="ECO:0000259" key="1">
    <source>
        <dbReference type="Pfam" id="PF24626"/>
    </source>
</evidence>
<name>A0A225WM11_9STRA</name>
<comment type="caution">
    <text evidence="2">The sequence shown here is derived from an EMBL/GenBank/DDBJ whole genome shotgun (WGS) entry which is preliminary data.</text>
</comment>
<proteinExistence type="predicted"/>
<dbReference type="InterPro" id="IPR012337">
    <property type="entry name" value="RNaseH-like_sf"/>
</dbReference>
<dbReference type="AlphaFoldDB" id="A0A225WM11"/>
<organism evidence="2 3">
    <name type="scientific">Phytophthora megakarya</name>
    <dbReference type="NCBI Taxonomy" id="4795"/>
    <lineage>
        <taxon>Eukaryota</taxon>
        <taxon>Sar</taxon>
        <taxon>Stramenopiles</taxon>
        <taxon>Oomycota</taxon>
        <taxon>Peronosporomycetes</taxon>
        <taxon>Peronosporales</taxon>
        <taxon>Peronosporaceae</taxon>
        <taxon>Phytophthora</taxon>
    </lineage>
</organism>
<dbReference type="Gene3D" id="3.30.420.10">
    <property type="entry name" value="Ribonuclease H-like superfamily/Ribonuclease H"/>
    <property type="match status" value="1"/>
</dbReference>
<dbReference type="InterPro" id="IPR056924">
    <property type="entry name" value="SH3_Tf2-1"/>
</dbReference>
<accession>A0A225WM11</accession>
<dbReference type="Proteomes" id="UP000198211">
    <property type="component" value="Unassembled WGS sequence"/>
</dbReference>
<dbReference type="GO" id="GO:0003676">
    <property type="term" value="F:nucleic acid binding"/>
    <property type="evidence" value="ECO:0007669"/>
    <property type="project" value="InterPro"/>
</dbReference>
<keyword evidence="3" id="KW-1185">Reference proteome</keyword>
<dbReference type="PANTHER" id="PTHR35046">
    <property type="entry name" value="ZINC KNUCKLE (CCHC-TYPE) FAMILY PROTEIN"/>
    <property type="match status" value="1"/>
</dbReference>
<feature type="domain" description="Tf2-1-like SH3-like" evidence="1">
    <location>
        <begin position="146"/>
        <end position="193"/>
    </location>
</feature>
<evidence type="ECO:0000313" key="3">
    <source>
        <dbReference type="Proteomes" id="UP000198211"/>
    </source>
</evidence>
<dbReference type="Pfam" id="PF24626">
    <property type="entry name" value="SH3_Tf2-1"/>
    <property type="match status" value="1"/>
</dbReference>
<dbReference type="OrthoDB" id="3227343at2759"/>
<dbReference type="SUPFAM" id="SSF53098">
    <property type="entry name" value="Ribonuclease H-like"/>
    <property type="match status" value="1"/>
</dbReference>